<reference evidence="10 11" key="1">
    <citation type="journal article" date="2020" name="G3 (Bethesda)">
        <title>Improved Reference Genome for Cyclotella cryptica CCMP332, a Model for Cell Wall Morphogenesis, Salinity Adaptation, and Lipid Production in Diatoms (Bacillariophyta).</title>
        <authorList>
            <person name="Roberts W.R."/>
            <person name="Downey K.M."/>
            <person name="Ruck E.C."/>
            <person name="Traller J.C."/>
            <person name="Alverson A.J."/>
        </authorList>
    </citation>
    <scope>NUCLEOTIDE SEQUENCE [LARGE SCALE GENOMIC DNA]</scope>
    <source>
        <strain evidence="10 11">CCMP332</strain>
    </source>
</reference>
<evidence type="ECO:0000256" key="4">
    <source>
        <dbReference type="ARBA" id="ARBA00023002"/>
    </source>
</evidence>
<evidence type="ECO:0000259" key="8">
    <source>
        <dbReference type="PROSITE" id="PS50404"/>
    </source>
</evidence>
<keyword evidence="7" id="KW-0732">Signal</keyword>
<dbReference type="InterPro" id="IPR010987">
    <property type="entry name" value="Glutathione-S-Trfase_C-like"/>
</dbReference>
<evidence type="ECO:0000259" key="9">
    <source>
        <dbReference type="PROSITE" id="PS50405"/>
    </source>
</evidence>
<dbReference type="PANTHER" id="PTHR44420">
    <property type="entry name" value="GLUTATHIONE S-TRANSFERASE DHAR2-RELATED"/>
    <property type="match status" value="1"/>
</dbReference>
<dbReference type="Gene3D" id="3.40.30.10">
    <property type="entry name" value="Glutaredoxin"/>
    <property type="match status" value="1"/>
</dbReference>
<dbReference type="Proteomes" id="UP001516023">
    <property type="component" value="Unassembled WGS sequence"/>
</dbReference>
<dbReference type="Pfam" id="PF13409">
    <property type="entry name" value="GST_N_2"/>
    <property type="match status" value="1"/>
</dbReference>
<evidence type="ECO:0000256" key="3">
    <source>
        <dbReference type="ARBA" id="ARBA00022679"/>
    </source>
</evidence>
<keyword evidence="4" id="KW-0560">Oxidoreductase</keyword>
<evidence type="ECO:0000256" key="5">
    <source>
        <dbReference type="ARBA" id="ARBA00024194"/>
    </source>
</evidence>
<dbReference type="SFLD" id="SFLDS00019">
    <property type="entry name" value="Glutathione_Transferase_(cytos"/>
    <property type="match status" value="1"/>
</dbReference>
<evidence type="ECO:0000256" key="1">
    <source>
        <dbReference type="ARBA" id="ARBA00012436"/>
    </source>
</evidence>
<dbReference type="SUPFAM" id="SSF47616">
    <property type="entry name" value="GST C-terminal domain-like"/>
    <property type="match status" value="1"/>
</dbReference>
<accession>A0ABD3QAR6</accession>
<keyword evidence="11" id="KW-1185">Reference proteome</keyword>
<protein>
    <recommendedName>
        <fullName evidence="1">glutathione dehydrogenase (ascorbate)</fullName>
        <ecNumber evidence="1">1.8.5.1</ecNumber>
    </recommendedName>
</protein>
<comment type="catalytic activity">
    <reaction evidence="6">
        <text>L-dehydroascorbate + 2 glutathione = glutathione disulfide + L-ascorbate</text>
        <dbReference type="Rhea" id="RHEA:24424"/>
        <dbReference type="ChEBI" id="CHEBI:38290"/>
        <dbReference type="ChEBI" id="CHEBI:57925"/>
        <dbReference type="ChEBI" id="CHEBI:58297"/>
        <dbReference type="ChEBI" id="CHEBI:58539"/>
        <dbReference type="EC" id="1.8.5.1"/>
    </reaction>
</comment>
<keyword evidence="3" id="KW-0808">Transferase</keyword>
<evidence type="ECO:0000256" key="6">
    <source>
        <dbReference type="ARBA" id="ARBA00049544"/>
    </source>
</evidence>
<dbReference type="CDD" id="cd00299">
    <property type="entry name" value="GST_C_family"/>
    <property type="match status" value="1"/>
</dbReference>
<dbReference type="InterPro" id="IPR044627">
    <property type="entry name" value="DHAR1/2/3/4"/>
</dbReference>
<dbReference type="PROSITE" id="PS50404">
    <property type="entry name" value="GST_NTER"/>
    <property type="match status" value="1"/>
</dbReference>
<keyword evidence="2" id="KW-0216">Detoxification</keyword>
<evidence type="ECO:0000313" key="10">
    <source>
        <dbReference type="EMBL" id="KAL3797119.1"/>
    </source>
</evidence>
<evidence type="ECO:0000313" key="11">
    <source>
        <dbReference type="Proteomes" id="UP001516023"/>
    </source>
</evidence>
<proteinExistence type="inferred from homology"/>
<dbReference type="GO" id="GO:0045174">
    <property type="term" value="F:glutathione dehydrogenase (ascorbate) activity"/>
    <property type="evidence" value="ECO:0007669"/>
    <property type="project" value="UniProtKB-EC"/>
</dbReference>
<feature type="chain" id="PRO_5044891767" description="glutathione dehydrogenase (ascorbate)" evidence="7">
    <location>
        <begin position="27"/>
        <end position="556"/>
    </location>
</feature>
<organism evidence="10 11">
    <name type="scientific">Cyclotella cryptica</name>
    <dbReference type="NCBI Taxonomy" id="29204"/>
    <lineage>
        <taxon>Eukaryota</taxon>
        <taxon>Sar</taxon>
        <taxon>Stramenopiles</taxon>
        <taxon>Ochrophyta</taxon>
        <taxon>Bacillariophyta</taxon>
        <taxon>Coscinodiscophyceae</taxon>
        <taxon>Thalassiosirophycidae</taxon>
        <taxon>Stephanodiscales</taxon>
        <taxon>Stephanodiscaceae</taxon>
        <taxon>Cyclotella</taxon>
    </lineage>
</organism>
<dbReference type="PANTHER" id="PTHR44420:SF2">
    <property type="entry name" value="GLUTATHIONE S-TRANSFERASE DHAR2-RELATED"/>
    <property type="match status" value="1"/>
</dbReference>
<dbReference type="InterPro" id="IPR036249">
    <property type="entry name" value="Thioredoxin-like_sf"/>
</dbReference>
<dbReference type="GO" id="GO:0016740">
    <property type="term" value="F:transferase activity"/>
    <property type="evidence" value="ECO:0007669"/>
    <property type="project" value="UniProtKB-KW"/>
</dbReference>
<feature type="signal peptide" evidence="7">
    <location>
        <begin position="1"/>
        <end position="26"/>
    </location>
</feature>
<sequence length="556" mass="61723">MVTMTKPIGILFSSVLLASRSLSTRAFSPPSLASFRNSALGPSAASSVGSSHGRSRLAKPATALFDTNPLRSLFQNFQSRGMSTSLSSQQLSRLTSLTAALAEPSSWEEIRAALTSQQTPQEREFRSNLPKGVGVGSPLHTLRLFDEENDEEDVRVTLFRDSASWCPYCQKVWMTLEQKRIPYRITKINMRCYGDKPSSFTKLQPSGAIPVAIIDGATYRQSNDIIFALEEKFPESEAMVYGDQGKIRELLGLERKLFSSWMYWLTSYDGPNGKLRKEFLSTLMEVERALQSVQGRGFFMGDKVSVVDCMFAPFLERMAASMLYFKGLKIRVADGEKTDFPAVNRWFDAMETLPSYQLTKSDYYTHCWDLPPQLGGCVAEPGSEPFQIAINGETAGSWSLPLSPHNDGVEPDWAWAGGYPGDEKIAMREAVERVSANHEAIVKFACRGAGKEGFPRYGAPLADPNAMSNEAVQPFVDVVLRVVCSKLLSNDATTCDKSMNEVVSLWKKEGGDEIIEMAATSLEYMRDRVGVPRDMRLPAARQLRAHLNWAITALSQ</sequence>
<dbReference type="EMBL" id="JABMIG020000057">
    <property type="protein sequence ID" value="KAL3797119.1"/>
    <property type="molecule type" value="Genomic_DNA"/>
</dbReference>
<dbReference type="AlphaFoldDB" id="A0ABD3QAR6"/>
<dbReference type="InterPro" id="IPR036282">
    <property type="entry name" value="Glutathione-S-Trfase_C_sf"/>
</dbReference>
<comment type="caution">
    <text evidence="10">The sequence shown here is derived from an EMBL/GenBank/DDBJ whole genome shotgun (WGS) entry which is preliminary data.</text>
</comment>
<dbReference type="PROSITE" id="PS51354">
    <property type="entry name" value="GLUTAREDOXIN_2"/>
    <property type="match status" value="1"/>
</dbReference>
<dbReference type="EC" id="1.8.5.1" evidence="1"/>
<dbReference type="InterPro" id="IPR004045">
    <property type="entry name" value="Glutathione_S-Trfase_N"/>
</dbReference>
<dbReference type="CDD" id="cd00570">
    <property type="entry name" value="GST_N_family"/>
    <property type="match status" value="1"/>
</dbReference>
<dbReference type="Pfam" id="PF13410">
    <property type="entry name" value="GST_C_2"/>
    <property type="match status" value="1"/>
</dbReference>
<dbReference type="PROSITE" id="PS50405">
    <property type="entry name" value="GST_CTER"/>
    <property type="match status" value="1"/>
</dbReference>
<dbReference type="SUPFAM" id="SSF52833">
    <property type="entry name" value="Thioredoxin-like"/>
    <property type="match status" value="1"/>
</dbReference>
<gene>
    <name evidence="10" type="ORF">HJC23_000457</name>
</gene>
<comment type="similarity">
    <text evidence="5">Belongs to the GST superfamily. DHAR family.</text>
</comment>
<name>A0ABD3QAR6_9STRA</name>
<feature type="domain" description="GST C-terminal" evidence="9">
    <location>
        <begin position="233"/>
        <end position="373"/>
    </location>
</feature>
<evidence type="ECO:0000256" key="2">
    <source>
        <dbReference type="ARBA" id="ARBA00022575"/>
    </source>
</evidence>
<dbReference type="InterPro" id="IPR040079">
    <property type="entry name" value="Glutathione_S-Trfase"/>
</dbReference>
<evidence type="ECO:0000256" key="7">
    <source>
        <dbReference type="SAM" id="SignalP"/>
    </source>
</evidence>
<dbReference type="Gene3D" id="1.20.1050.10">
    <property type="match status" value="1"/>
</dbReference>
<feature type="domain" description="GST N-terminal" evidence="8">
    <location>
        <begin position="156"/>
        <end position="237"/>
    </location>
</feature>